<proteinExistence type="predicted"/>
<dbReference type="Proteomes" id="UP000677305">
    <property type="component" value="Chromosome"/>
</dbReference>
<dbReference type="SUPFAM" id="SSF51445">
    <property type="entry name" value="(Trans)glycosidases"/>
    <property type="match status" value="1"/>
</dbReference>
<dbReference type="Pfam" id="PF08532">
    <property type="entry name" value="Glyco_hydro_42M"/>
    <property type="match status" value="1"/>
</dbReference>
<keyword evidence="3" id="KW-1185">Reference proteome</keyword>
<dbReference type="AlphaFoldDB" id="A0A8J8SEU1"/>
<sequence length="658" mass="75297">MPFRQIHLDFHTGENIPGVGSKFDKKQFQNALIKGHVNSINIFAKGHHGWLYYLNGVSESHPSLEIDLLGNMLEACKEINVRNQIYISAGLDEMMAKKHPEWLFRNKDQSTTWVKDFTVAGYHELCMNTPYLDYLLNQVEEVVKRYDTEGIFLDIVGTRKCYCQTCMNRLISEGKDPRDDKAVSELGERVYKNYLQRIEETIHSIKPDMKIFHNSGHMEKGRRDLFGYYTHFELESLPTGGWGYDHFPLSARYIQGLGKEFLGMTGKFHTTWGEFGGFKHPNALRYEAALNLANGAKICVGDQMHPQGMLDEVTYGLIGEAYKEVEEKEAWCDDVEAVADIGLLSEECIKRKDMDNPHDFVGKSDSGAVRMLLEGNYLFNVIDMEEDFSKYKVIILPDVILLDSCLEKKLKEYIRQGGKVLATGLSGLDENEDRFAIDLGIKYEGKNPYKPDYFIPQFSYQGLGSTSFIMYSDGIKISLDKGEILGVREDSYFNRDLLHFSSHFHTPNEPGKRSPGMVRSDSGIYIAWKVFSDYATKGHLILKDMVKYALDELLIDSKTLVTSLKEQGVTTLQHQKEQGRFIHHLLYAVPVKRGEGVEVIEDIVPIYDIQVQLQVEQNIEKVYLAPQMMEVEFSQKGNKITYTVGKLDCHQMVVLEYR</sequence>
<evidence type="ECO:0000313" key="2">
    <source>
        <dbReference type="EMBL" id="QUH32064.1"/>
    </source>
</evidence>
<dbReference type="InterPro" id="IPR013738">
    <property type="entry name" value="Beta_galactosidase_Trimer"/>
</dbReference>
<evidence type="ECO:0000259" key="1">
    <source>
        <dbReference type="Pfam" id="PF08532"/>
    </source>
</evidence>
<dbReference type="CDD" id="cd03143">
    <property type="entry name" value="A4_beta-galactosidase_middle_domain"/>
    <property type="match status" value="1"/>
</dbReference>
<feature type="domain" description="Beta-galactosidase trimerisation" evidence="1">
    <location>
        <begin position="379"/>
        <end position="435"/>
    </location>
</feature>
<evidence type="ECO:0000313" key="3">
    <source>
        <dbReference type="Proteomes" id="UP000677305"/>
    </source>
</evidence>
<accession>A0A8J8SEU1</accession>
<protein>
    <submittedName>
        <fullName evidence="2">Beta-galactosidase trimerization domain-containing protein</fullName>
    </submittedName>
</protein>
<dbReference type="KEGG" id="vgu:HYG85_19030"/>
<dbReference type="SUPFAM" id="SSF52317">
    <property type="entry name" value="Class I glutamine amidotransferase-like"/>
    <property type="match status" value="1"/>
</dbReference>
<organism evidence="2 3">
    <name type="scientific">Vallitalea guaymasensis</name>
    <dbReference type="NCBI Taxonomy" id="1185412"/>
    <lineage>
        <taxon>Bacteria</taxon>
        <taxon>Bacillati</taxon>
        <taxon>Bacillota</taxon>
        <taxon>Clostridia</taxon>
        <taxon>Lachnospirales</taxon>
        <taxon>Vallitaleaceae</taxon>
        <taxon>Vallitalea</taxon>
    </lineage>
</organism>
<reference evidence="2 3" key="1">
    <citation type="submission" date="2020-07" db="EMBL/GenBank/DDBJ databases">
        <title>Vallitalea guaymasensis genome.</title>
        <authorList>
            <person name="Postec A."/>
        </authorList>
    </citation>
    <scope>NUCLEOTIDE SEQUENCE [LARGE SCALE GENOMIC DNA]</scope>
    <source>
        <strain evidence="2 3">Ra1766G1</strain>
    </source>
</reference>
<dbReference type="Pfam" id="PF14871">
    <property type="entry name" value="GHL6"/>
    <property type="match status" value="1"/>
</dbReference>
<dbReference type="Gene3D" id="3.40.50.880">
    <property type="match status" value="1"/>
</dbReference>
<dbReference type="Gene3D" id="3.20.20.80">
    <property type="entry name" value="Glycosidases"/>
    <property type="match status" value="1"/>
</dbReference>
<dbReference type="GO" id="GO:0005975">
    <property type="term" value="P:carbohydrate metabolic process"/>
    <property type="evidence" value="ECO:0007669"/>
    <property type="project" value="InterPro"/>
</dbReference>
<name>A0A8J8SEU1_9FIRM</name>
<dbReference type="InterPro" id="IPR028212">
    <property type="entry name" value="GHL6"/>
</dbReference>
<dbReference type="GO" id="GO:0004565">
    <property type="term" value="F:beta-galactosidase activity"/>
    <property type="evidence" value="ECO:0007669"/>
    <property type="project" value="InterPro"/>
</dbReference>
<dbReference type="EMBL" id="CP058561">
    <property type="protein sequence ID" value="QUH32064.1"/>
    <property type="molecule type" value="Genomic_DNA"/>
</dbReference>
<dbReference type="InterPro" id="IPR029062">
    <property type="entry name" value="Class_I_gatase-like"/>
</dbReference>
<gene>
    <name evidence="2" type="ORF">HYG85_19030</name>
</gene>
<dbReference type="InterPro" id="IPR017853">
    <property type="entry name" value="GH"/>
</dbReference>